<name>A0A261Y7U5_9FUNG</name>
<proteinExistence type="predicted"/>
<organism evidence="2 3">
    <name type="scientific">Bifiguratus adelaidae</name>
    <dbReference type="NCBI Taxonomy" id="1938954"/>
    <lineage>
        <taxon>Eukaryota</taxon>
        <taxon>Fungi</taxon>
        <taxon>Fungi incertae sedis</taxon>
        <taxon>Mucoromycota</taxon>
        <taxon>Mucoromycotina</taxon>
        <taxon>Endogonomycetes</taxon>
        <taxon>Endogonales</taxon>
        <taxon>Endogonales incertae sedis</taxon>
        <taxon>Bifiguratus</taxon>
    </lineage>
</organism>
<keyword evidence="3" id="KW-1185">Reference proteome</keyword>
<evidence type="ECO:0000256" key="1">
    <source>
        <dbReference type="SAM" id="MobiDB-lite"/>
    </source>
</evidence>
<feature type="compositionally biased region" description="Polar residues" evidence="1">
    <location>
        <begin position="222"/>
        <end position="241"/>
    </location>
</feature>
<feature type="region of interest" description="Disordered" evidence="1">
    <location>
        <begin position="222"/>
        <end position="244"/>
    </location>
</feature>
<feature type="compositionally biased region" description="Polar residues" evidence="1">
    <location>
        <begin position="56"/>
        <end position="105"/>
    </location>
</feature>
<dbReference type="AlphaFoldDB" id="A0A261Y7U5"/>
<feature type="region of interest" description="Disordered" evidence="1">
    <location>
        <begin position="1"/>
        <end position="195"/>
    </location>
</feature>
<feature type="compositionally biased region" description="Polar residues" evidence="1">
    <location>
        <begin position="114"/>
        <end position="152"/>
    </location>
</feature>
<feature type="compositionally biased region" description="Basic and acidic residues" evidence="1">
    <location>
        <begin position="334"/>
        <end position="346"/>
    </location>
</feature>
<feature type="region of interest" description="Disordered" evidence="1">
    <location>
        <begin position="324"/>
        <end position="349"/>
    </location>
</feature>
<evidence type="ECO:0000313" key="2">
    <source>
        <dbReference type="EMBL" id="OZJ06677.1"/>
    </source>
</evidence>
<feature type="compositionally biased region" description="Polar residues" evidence="1">
    <location>
        <begin position="179"/>
        <end position="195"/>
    </location>
</feature>
<feature type="compositionally biased region" description="Basic and acidic residues" evidence="1">
    <location>
        <begin position="1"/>
        <end position="11"/>
    </location>
</feature>
<sequence length="451" mass="50491">MTEIEAEGRGEYEEDGASSESRGNIQPARDRPKHQRHHHKRRSGGRVHVSKMLHMTRTNSSSGHEGDNLTMTPHTTEAQASKTNAQGSKPSTNAALKPSESTNSLPKKAEEATQGGTDTSLEADNAQPRQTYDNDIPATSSKEQRTTVQPTISDRHNKENNPLDLLQGNRPKHHRQESRTVIPSTPTSEITSFTVQDATIIPPSAADPRFIKQPLQSKFLMSTPEQSPRNSMLPHTQSSVSPDDANVNMTHKLDKGKSPLHRLDQEKAVHRSYSAENLRSVHDRLNASSSAKTSHRTSMHYLNRGSIITAAAAAAQGYGRSRVQQKQELQRQAFLRDDENHPDNPRNRLSFIPEASRINREYTFVKENYHPMIQSLQRCVERKAKESRASLPKPRHVVRAASSRSLDTARPRLENRHASFHYGQTSRVPTQQQSFISRVFASPVRKMTGSS</sequence>
<evidence type="ECO:0000313" key="3">
    <source>
        <dbReference type="Proteomes" id="UP000242875"/>
    </source>
</evidence>
<comment type="caution">
    <text evidence="2">The sequence shown here is derived from an EMBL/GenBank/DDBJ whole genome shotgun (WGS) entry which is preliminary data.</text>
</comment>
<reference evidence="2 3" key="1">
    <citation type="journal article" date="2017" name="Mycologia">
        <title>Bifiguratus adelaidae, gen. et sp. nov., a new member of Mucoromycotina in endophytic and soil-dwelling habitats.</title>
        <authorList>
            <person name="Torres-Cruz T.J."/>
            <person name="Billingsley Tobias T.L."/>
            <person name="Almatruk M."/>
            <person name="Hesse C."/>
            <person name="Kuske C.R."/>
            <person name="Desiro A."/>
            <person name="Benucci G.M."/>
            <person name="Bonito G."/>
            <person name="Stajich J.E."/>
            <person name="Dunlap C."/>
            <person name="Arnold A.E."/>
            <person name="Porras-Alfaro A."/>
        </authorList>
    </citation>
    <scope>NUCLEOTIDE SEQUENCE [LARGE SCALE GENOMIC DNA]</scope>
    <source>
        <strain evidence="2 3">AZ0501</strain>
    </source>
</reference>
<dbReference type="EMBL" id="MVBO01000002">
    <property type="protein sequence ID" value="OZJ06677.1"/>
    <property type="molecule type" value="Genomic_DNA"/>
</dbReference>
<protein>
    <submittedName>
        <fullName evidence="2">Uncharacterized protein</fullName>
    </submittedName>
</protein>
<feature type="compositionally biased region" description="Basic residues" evidence="1">
    <location>
        <begin position="31"/>
        <end position="51"/>
    </location>
</feature>
<dbReference type="Proteomes" id="UP000242875">
    <property type="component" value="Unassembled WGS sequence"/>
</dbReference>
<gene>
    <name evidence="2" type="ORF">BZG36_00390</name>
</gene>
<accession>A0A261Y7U5</accession>